<dbReference type="PANTHER" id="PTHR46197:SF3">
    <property type="entry name" value="AB HYDROLASE-1 DOMAIN-CONTAINING PROTEIN"/>
    <property type="match status" value="1"/>
</dbReference>
<dbReference type="InterPro" id="IPR029058">
    <property type="entry name" value="AB_hydrolase_fold"/>
</dbReference>
<dbReference type="SUPFAM" id="SSF53474">
    <property type="entry name" value="alpha/beta-Hydrolases"/>
    <property type="match status" value="1"/>
</dbReference>
<evidence type="ECO:0000313" key="4">
    <source>
        <dbReference type="EMBL" id="CAH3169685.1"/>
    </source>
</evidence>
<keyword evidence="3" id="KW-1133">Transmembrane helix</keyword>
<dbReference type="Gene3D" id="3.40.50.1820">
    <property type="entry name" value="alpha/beta hydrolase"/>
    <property type="match status" value="1"/>
</dbReference>
<keyword evidence="3" id="KW-0472">Membrane</keyword>
<comment type="subcellular location">
    <subcellularLocation>
        <location evidence="1">Cytoplasm</location>
    </subcellularLocation>
</comment>
<organism evidence="4 5">
    <name type="scientific">Porites lobata</name>
    <dbReference type="NCBI Taxonomy" id="104759"/>
    <lineage>
        <taxon>Eukaryota</taxon>
        <taxon>Metazoa</taxon>
        <taxon>Cnidaria</taxon>
        <taxon>Anthozoa</taxon>
        <taxon>Hexacorallia</taxon>
        <taxon>Scleractinia</taxon>
        <taxon>Fungiina</taxon>
        <taxon>Poritidae</taxon>
        <taxon>Porites</taxon>
    </lineage>
</organism>
<keyword evidence="2" id="KW-0963">Cytoplasm</keyword>
<comment type="caution">
    <text evidence="4">The sequence shown here is derived from an EMBL/GenBank/DDBJ whole genome shotgun (WGS) entry which is preliminary data.</text>
</comment>
<evidence type="ECO:0000256" key="3">
    <source>
        <dbReference type="SAM" id="Phobius"/>
    </source>
</evidence>
<dbReference type="EMBL" id="CALNXK010000151">
    <property type="protein sequence ID" value="CAH3169685.1"/>
    <property type="molecule type" value="Genomic_DNA"/>
</dbReference>
<proteinExistence type="predicted"/>
<reference evidence="4 5" key="1">
    <citation type="submission" date="2022-05" db="EMBL/GenBank/DDBJ databases">
        <authorList>
            <consortium name="Genoscope - CEA"/>
            <person name="William W."/>
        </authorList>
    </citation>
    <scope>NUCLEOTIDE SEQUENCE [LARGE SCALE GENOMIC DNA]</scope>
</reference>
<sequence length="264" mass="29775">MSSVFVAPIAAKSADYMKVGRISPFTINWRVIIGISLALGILLLYFLLSPTENIMEFPAEGYLELEGEANRIYYRRETPKNGGRFTVLLLHGQAFSSQTWDDLGTLKFLRAKNYDVVALDLPGYMKSMEYANIPKTSEERAKFLNEVIEKLHIERPVIVSPSMSGSYSLPFIFQGEKGRNLRGYVPVAPVGTEKYTKDDYENLELPTLIVYGGNDETLGLSSLQRLSNIRGHIIHIIKDAGHACYLKNSDEFHDNVEKFLSKLN</sequence>
<feature type="transmembrane region" description="Helical" evidence="3">
    <location>
        <begin position="27"/>
        <end position="48"/>
    </location>
</feature>
<keyword evidence="5" id="KW-1185">Reference proteome</keyword>
<evidence type="ECO:0000313" key="5">
    <source>
        <dbReference type="Proteomes" id="UP001159405"/>
    </source>
</evidence>
<dbReference type="PANTHER" id="PTHR46197">
    <property type="entry name" value="PROTEIN ABHD14B-LIKE"/>
    <property type="match status" value="1"/>
</dbReference>
<accession>A0ABN8QS66</accession>
<evidence type="ECO:0000256" key="1">
    <source>
        <dbReference type="ARBA" id="ARBA00004496"/>
    </source>
</evidence>
<keyword evidence="3" id="KW-0812">Transmembrane</keyword>
<protein>
    <submittedName>
        <fullName evidence="4">Uncharacterized protein</fullName>
    </submittedName>
</protein>
<dbReference type="Proteomes" id="UP001159405">
    <property type="component" value="Unassembled WGS sequence"/>
</dbReference>
<name>A0ABN8QS66_9CNID</name>
<gene>
    <name evidence="4" type="ORF">PLOB_00010255</name>
</gene>
<evidence type="ECO:0000256" key="2">
    <source>
        <dbReference type="ARBA" id="ARBA00022490"/>
    </source>
</evidence>